<evidence type="ECO:0000256" key="1">
    <source>
        <dbReference type="ARBA" id="ARBA00001917"/>
    </source>
</evidence>
<evidence type="ECO:0000256" key="4">
    <source>
        <dbReference type="ARBA" id="ARBA00022643"/>
    </source>
</evidence>
<comment type="cofactor">
    <cofactor evidence="1">
        <name>FMN</name>
        <dbReference type="ChEBI" id="CHEBI:58210"/>
    </cofactor>
</comment>
<keyword evidence="4" id="KW-0288">FMN</keyword>
<evidence type="ECO:0000313" key="7">
    <source>
        <dbReference type="EMBL" id="TKZ20525.1"/>
    </source>
</evidence>
<dbReference type="RefSeq" id="WP_138016370.1">
    <property type="nucleotide sequence ID" value="NZ_SULI01000011.1"/>
</dbReference>
<dbReference type="GO" id="GO:0016491">
    <property type="term" value="F:oxidoreductase activity"/>
    <property type="evidence" value="ECO:0007669"/>
    <property type="project" value="UniProtKB-KW"/>
</dbReference>
<evidence type="ECO:0000313" key="8">
    <source>
        <dbReference type="Proteomes" id="UP000306575"/>
    </source>
</evidence>
<organism evidence="7 8">
    <name type="scientific">Shimia litoralis</name>
    <dbReference type="NCBI Taxonomy" id="420403"/>
    <lineage>
        <taxon>Bacteria</taxon>
        <taxon>Pseudomonadati</taxon>
        <taxon>Pseudomonadota</taxon>
        <taxon>Alphaproteobacteria</taxon>
        <taxon>Rhodobacterales</taxon>
        <taxon>Roseobacteraceae</taxon>
    </lineage>
</organism>
<dbReference type="PANTHER" id="PTHR43673:SF2">
    <property type="entry name" value="NITROREDUCTASE"/>
    <property type="match status" value="1"/>
</dbReference>
<dbReference type="OrthoDB" id="9802510at2"/>
<evidence type="ECO:0000259" key="6">
    <source>
        <dbReference type="Pfam" id="PF00881"/>
    </source>
</evidence>
<comment type="caution">
    <text evidence="7">The sequence shown here is derived from an EMBL/GenBank/DDBJ whole genome shotgun (WGS) entry which is preliminary data.</text>
</comment>
<name>A0A4U7N422_9RHOB</name>
<comment type="similarity">
    <text evidence="2">Belongs to the nitroreductase family.</text>
</comment>
<sequence length="224" mass="24339">MTPHSALQDLLTDRHSCRGFLPDAVDRTTIETILTDAGRVPSWCNAQPWQVTVTSGAGTDAFRSAMLNAFDTSAPNPDFAFPDGYSGPRKQRRQTCGLQLYQAVGIGRGDKQGRVTQMRENYAFFGAPHVALITTAAELGPYGALDCGGYITAFCLSAQAQGVATIPQAAIAFYADTVKAHFQIPEDRLVLAAISFGYRDDVHPANQFRTERAPLSEIVDWHDA</sequence>
<dbReference type="InterPro" id="IPR000415">
    <property type="entry name" value="Nitroreductase-like"/>
</dbReference>
<dbReference type="CDD" id="cd02136">
    <property type="entry name" value="PnbA_NfnB-like"/>
    <property type="match status" value="1"/>
</dbReference>
<accession>A0A4U7N422</accession>
<dbReference type="PANTHER" id="PTHR43673">
    <property type="entry name" value="NAD(P)H NITROREDUCTASE YDGI-RELATED"/>
    <property type="match status" value="1"/>
</dbReference>
<reference evidence="7 8" key="1">
    <citation type="submission" date="2019-04" db="EMBL/GenBank/DDBJ databases">
        <title>Genome sequence of Pelagicola litoralis CL-ES2.</title>
        <authorList>
            <person name="Cao J."/>
        </authorList>
    </citation>
    <scope>NUCLEOTIDE SEQUENCE [LARGE SCALE GENOMIC DNA]</scope>
    <source>
        <strain evidence="7 8">CL-ES2</strain>
    </source>
</reference>
<evidence type="ECO:0000256" key="2">
    <source>
        <dbReference type="ARBA" id="ARBA00007118"/>
    </source>
</evidence>
<dbReference type="InterPro" id="IPR029479">
    <property type="entry name" value="Nitroreductase"/>
</dbReference>
<dbReference type="EMBL" id="SULI01000011">
    <property type="protein sequence ID" value="TKZ20525.1"/>
    <property type="molecule type" value="Genomic_DNA"/>
</dbReference>
<dbReference type="Gene3D" id="3.40.109.10">
    <property type="entry name" value="NADH Oxidase"/>
    <property type="match status" value="1"/>
</dbReference>
<dbReference type="AlphaFoldDB" id="A0A4U7N422"/>
<proteinExistence type="inferred from homology"/>
<feature type="domain" description="Nitroreductase" evidence="6">
    <location>
        <begin position="12"/>
        <end position="198"/>
    </location>
</feature>
<keyword evidence="8" id="KW-1185">Reference proteome</keyword>
<dbReference type="Pfam" id="PF00881">
    <property type="entry name" value="Nitroreductase"/>
    <property type="match status" value="1"/>
</dbReference>
<keyword evidence="3" id="KW-0285">Flavoprotein</keyword>
<evidence type="ECO:0000256" key="5">
    <source>
        <dbReference type="ARBA" id="ARBA00023002"/>
    </source>
</evidence>
<gene>
    <name evidence="7" type="ORF">FAP39_10575</name>
</gene>
<dbReference type="Proteomes" id="UP000306575">
    <property type="component" value="Unassembled WGS sequence"/>
</dbReference>
<protein>
    <submittedName>
        <fullName evidence="7">Nitroreductase</fullName>
    </submittedName>
</protein>
<evidence type="ECO:0000256" key="3">
    <source>
        <dbReference type="ARBA" id="ARBA00022630"/>
    </source>
</evidence>
<dbReference type="SUPFAM" id="SSF55469">
    <property type="entry name" value="FMN-dependent nitroreductase-like"/>
    <property type="match status" value="1"/>
</dbReference>
<keyword evidence="5" id="KW-0560">Oxidoreductase</keyword>